<organism evidence="3 4">
    <name type="scientific">Colwellia maritima</name>
    <dbReference type="NCBI Taxonomy" id="2912588"/>
    <lineage>
        <taxon>Bacteria</taxon>
        <taxon>Pseudomonadati</taxon>
        <taxon>Pseudomonadota</taxon>
        <taxon>Gammaproteobacteria</taxon>
        <taxon>Alteromonadales</taxon>
        <taxon>Colwelliaceae</taxon>
        <taxon>Colwellia</taxon>
    </lineage>
</organism>
<sequence>MTVNLYLARHGQTQWNKIQRYQGRLDSDLTSLGKQQSEKIALQLTHKNIDLIVSSPLGRAAAGAQICRNN</sequence>
<dbReference type="InterPro" id="IPR001345">
    <property type="entry name" value="PG/BPGM_mutase_AS"/>
</dbReference>
<gene>
    <name evidence="3" type="ORF">L3081_25150</name>
</gene>
<dbReference type="Pfam" id="PF00300">
    <property type="entry name" value="His_Phos_1"/>
    <property type="match status" value="1"/>
</dbReference>
<evidence type="ECO:0000313" key="4">
    <source>
        <dbReference type="Proteomes" id="UP001139646"/>
    </source>
</evidence>
<dbReference type="Proteomes" id="UP001139646">
    <property type="component" value="Unassembled WGS sequence"/>
</dbReference>
<proteinExistence type="predicted"/>
<keyword evidence="1" id="KW-0324">Glycolysis</keyword>
<protein>
    <submittedName>
        <fullName evidence="3">Histidine phosphatase family protein</fullName>
    </submittedName>
</protein>
<evidence type="ECO:0000256" key="1">
    <source>
        <dbReference type="ARBA" id="ARBA00023152"/>
    </source>
</evidence>
<dbReference type="PANTHER" id="PTHR48100:SF1">
    <property type="entry name" value="HISTIDINE PHOSPHATASE FAMILY PROTEIN-RELATED"/>
    <property type="match status" value="1"/>
</dbReference>
<dbReference type="PROSITE" id="PS00175">
    <property type="entry name" value="PG_MUTASE"/>
    <property type="match status" value="1"/>
</dbReference>
<dbReference type="PANTHER" id="PTHR48100">
    <property type="entry name" value="BROAD-SPECIFICITY PHOSPHATASE YOR283W-RELATED"/>
    <property type="match status" value="1"/>
</dbReference>
<keyword evidence="4" id="KW-1185">Reference proteome</keyword>
<evidence type="ECO:0000313" key="3">
    <source>
        <dbReference type="EMBL" id="MCI2286112.1"/>
    </source>
</evidence>
<evidence type="ECO:0000256" key="2">
    <source>
        <dbReference type="ARBA" id="ARBA00023235"/>
    </source>
</evidence>
<keyword evidence="2" id="KW-0413">Isomerase</keyword>
<dbReference type="InterPro" id="IPR013078">
    <property type="entry name" value="His_Pase_superF_clade-1"/>
</dbReference>
<comment type="caution">
    <text evidence="3">The sequence shown here is derived from an EMBL/GenBank/DDBJ whole genome shotgun (WGS) entry which is preliminary data.</text>
</comment>
<dbReference type="EMBL" id="JAKKSL010000007">
    <property type="protein sequence ID" value="MCI2286112.1"/>
    <property type="molecule type" value="Genomic_DNA"/>
</dbReference>
<dbReference type="InterPro" id="IPR050275">
    <property type="entry name" value="PGM_Phosphatase"/>
</dbReference>
<dbReference type="SMART" id="SM00855">
    <property type="entry name" value="PGAM"/>
    <property type="match status" value="1"/>
</dbReference>
<reference evidence="3" key="1">
    <citation type="submission" date="2022-01" db="EMBL/GenBank/DDBJ databases">
        <title>Colwellia maritima, isolated from seawater.</title>
        <authorList>
            <person name="Kristyanto S."/>
            <person name="Jung J."/>
            <person name="Jeon C.O."/>
        </authorList>
    </citation>
    <scope>NUCLEOTIDE SEQUENCE</scope>
    <source>
        <strain evidence="3">MSW7</strain>
    </source>
</reference>
<name>A0ABS9XAR7_9GAMM</name>
<accession>A0ABS9XAR7</accession>
<dbReference type="CDD" id="cd07067">
    <property type="entry name" value="HP_PGM_like"/>
    <property type="match status" value="1"/>
</dbReference>